<dbReference type="InterPro" id="IPR002035">
    <property type="entry name" value="VWF_A"/>
</dbReference>
<dbReference type="PROSITE" id="PS50005">
    <property type="entry name" value="TPR"/>
    <property type="match status" value="1"/>
</dbReference>
<dbReference type="InterPro" id="IPR050768">
    <property type="entry name" value="UPF0353/GerABKA_families"/>
</dbReference>
<dbReference type="Pfam" id="PF00515">
    <property type="entry name" value="TPR_1"/>
    <property type="match status" value="1"/>
</dbReference>
<dbReference type="Proteomes" id="UP000325372">
    <property type="component" value="Unassembled WGS sequence"/>
</dbReference>
<keyword evidence="3" id="KW-0812">Transmembrane</keyword>
<evidence type="ECO:0000313" key="5">
    <source>
        <dbReference type="EMBL" id="KAA9131007.1"/>
    </source>
</evidence>
<evidence type="ECO:0000256" key="2">
    <source>
        <dbReference type="SAM" id="MobiDB-lite"/>
    </source>
</evidence>
<keyword evidence="6" id="KW-1185">Reference proteome</keyword>
<evidence type="ECO:0000256" key="1">
    <source>
        <dbReference type="PROSITE-ProRule" id="PRU00339"/>
    </source>
</evidence>
<accession>A0A5N0TA50</accession>
<gene>
    <name evidence="5" type="ORF">F3N42_11705</name>
</gene>
<dbReference type="PANTHER" id="PTHR22550:SF14">
    <property type="entry name" value="VWFA DOMAIN-CONTAINING PROTEIN"/>
    <property type="match status" value="1"/>
</dbReference>
<evidence type="ECO:0000259" key="4">
    <source>
        <dbReference type="PROSITE" id="PS50234"/>
    </source>
</evidence>
<keyword evidence="1" id="KW-0802">TPR repeat</keyword>
<dbReference type="SUPFAM" id="SSF48452">
    <property type="entry name" value="TPR-like"/>
    <property type="match status" value="1"/>
</dbReference>
<name>A0A5N0TA50_9GAMM</name>
<protein>
    <submittedName>
        <fullName evidence="5">VWA domain-containing protein</fullName>
    </submittedName>
</protein>
<dbReference type="Pfam" id="PF13519">
    <property type="entry name" value="VWA_2"/>
    <property type="match status" value="1"/>
</dbReference>
<reference evidence="5 6" key="1">
    <citation type="submission" date="2019-09" db="EMBL/GenBank/DDBJ databases">
        <title>Wenzhouxiangella sp. Genome sequencing and assembly.</title>
        <authorList>
            <person name="Zhang R."/>
        </authorList>
    </citation>
    <scope>NUCLEOTIDE SEQUENCE [LARGE SCALE GENOMIC DNA]</scope>
    <source>
        <strain evidence="5 6">W260</strain>
    </source>
</reference>
<dbReference type="PANTHER" id="PTHR22550">
    <property type="entry name" value="SPORE GERMINATION PROTEIN"/>
    <property type="match status" value="1"/>
</dbReference>
<feature type="repeat" description="TPR" evidence="1">
    <location>
        <begin position="411"/>
        <end position="444"/>
    </location>
</feature>
<evidence type="ECO:0000256" key="3">
    <source>
        <dbReference type="SAM" id="Phobius"/>
    </source>
</evidence>
<dbReference type="SUPFAM" id="SSF53300">
    <property type="entry name" value="vWA-like"/>
    <property type="match status" value="1"/>
</dbReference>
<feature type="transmembrane region" description="Helical" evidence="3">
    <location>
        <begin position="62"/>
        <end position="83"/>
    </location>
</feature>
<feature type="compositionally biased region" description="Acidic residues" evidence="2">
    <location>
        <begin position="496"/>
        <end position="510"/>
    </location>
</feature>
<feature type="compositionally biased region" description="Basic and acidic residues" evidence="2">
    <location>
        <begin position="555"/>
        <end position="565"/>
    </location>
</feature>
<evidence type="ECO:0000313" key="6">
    <source>
        <dbReference type="Proteomes" id="UP000325372"/>
    </source>
</evidence>
<dbReference type="Gene3D" id="3.40.50.410">
    <property type="entry name" value="von Willebrand factor, type A domain"/>
    <property type="match status" value="1"/>
</dbReference>
<dbReference type="AlphaFoldDB" id="A0A5N0TA50"/>
<dbReference type="InterPro" id="IPR011990">
    <property type="entry name" value="TPR-like_helical_dom_sf"/>
</dbReference>
<dbReference type="SMART" id="SM00327">
    <property type="entry name" value="VWA"/>
    <property type="match status" value="1"/>
</dbReference>
<feature type="compositionally biased region" description="Low complexity" evidence="2">
    <location>
        <begin position="511"/>
        <end position="523"/>
    </location>
</feature>
<feature type="transmembrane region" description="Helical" evidence="3">
    <location>
        <begin position="6"/>
        <end position="27"/>
    </location>
</feature>
<dbReference type="InterPro" id="IPR019734">
    <property type="entry name" value="TPR_rpt"/>
</dbReference>
<feature type="compositionally biased region" description="Acidic residues" evidence="2">
    <location>
        <begin position="466"/>
        <end position="488"/>
    </location>
</feature>
<proteinExistence type="predicted"/>
<comment type="caution">
    <text evidence="5">The sequence shown here is derived from an EMBL/GenBank/DDBJ whole genome shotgun (WGS) entry which is preliminary data.</text>
</comment>
<dbReference type="Gene3D" id="1.25.40.10">
    <property type="entry name" value="Tetratricopeptide repeat domain"/>
    <property type="match status" value="1"/>
</dbReference>
<sequence>MDILGLHFIRPAWLLALPLAGLLPWAWRRWRRPSGDWARVCDPHLLRWLAVGETNGSRRRGLGAWLAGLALALSVLALSGPSWQRLPDIGFSATDARVIVVDLSQSMLAQDLRPDRLTRARFRLSDLLAAIEEGQVGLVAYAGDAYVVSPLTSDTNTVINMLPALRPDVVPVAGSRADLALEMAAELLQRSGLGQGEVLLVTDSADARAVDAAGELRDQGMITSVLAVGTPEGAPIPSGSGFLGDASGNIVIATLEDANLRALARAGGGRYSLVGDAVEGSPWARDEGEAFARRDDGAGARWRDFGPWLLLGLLPLAALGFRRGALFSHATVAGLAGSLAVASLAVPSIAEAGLWDDLWQRRDQQAQQALAQGESDRAAVLARDPAIAAEARYRAGDHAAAATAWSSLEDADAQYNLGNALAQQGRLDEAIAAYDRALAMNPDLDDALYNRALVEQAAEQQKQDADQGEGEGEQDQGEPQASDEDSESDQQQSGDGEQEAEQGENSESESQEPGQSEPGQEEAMAQAWSEEDEQAMEQWLRRIPDDPGGLLRRKFQIEHQRRGAPPDEGDPW</sequence>
<dbReference type="InterPro" id="IPR036465">
    <property type="entry name" value="vWFA_dom_sf"/>
</dbReference>
<dbReference type="RefSeq" id="WP_150864645.1">
    <property type="nucleotide sequence ID" value="NZ_VYXP01000006.1"/>
</dbReference>
<feature type="region of interest" description="Disordered" evidence="2">
    <location>
        <begin position="456"/>
        <end position="572"/>
    </location>
</feature>
<dbReference type="SMART" id="SM00028">
    <property type="entry name" value="TPR"/>
    <property type="match status" value="1"/>
</dbReference>
<dbReference type="PROSITE" id="PS50234">
    <property type="entry name" value="VWFA"/>
    <property type="match status" value="1"/>
</dbReference>
<keyword evidence="3" id="KW-0472">Membrane</keyword>
<dbReference type="PROSITE" id="PS50293">
    <property type="entry name" value="TPR_REGION"/>
    <property type="match status" value="1"/>
</dbReference>
<keyword evidence="3" id="KW-1133">Transmembrane helix</keyword>
<dbReference type="EMBL" id="VYXP01000006">
    <property type="protein sequence ID" value="KAA9131007.1"/>
    <property type="molecule type" value="Genomic_DNA"/>
</dbReference>
<organism evidence="5 6">
    <name type="scientific">Marinihelvus fidelis</name>
    <dbReference type="NCBI Taxonomy" id="2613842"/>
    <lineage>
        <taxon>Bacteria</taxon>
        <taxon>Pseudomonadati</taxon>
        <taxon>Pseudomonadota</taxon>
        <taxon>Gammaproteobacteria</taxon>
        <taxon>Chromatiales</taxon>
        <taxon>Wenzhouxiangellaceae</taxon>
        <taxon>Marinihelvus</taxon>
    </lineage>
</organism>
<feature type="domain" description="VWFA" evidence="4">
    <location>
        <begin position="96"/>
        <end position="229"/>
    </location>
</feature>